<evidence type="ECO:0000256" key="2">
    <source>
        <dbReference type="ARBA" id="ARBA00023134"/>
    </source>
</evidence>
<dbReference type="SMART" id="SM00889">
    <property type="entry name" value="EFG_IV"/>
    <property type="match status" value="1"/>
</dbReference>
<dbReference type="Gene3D" id="3.40.50.300">
    <property type="entry name" value="P-loop containing nucleotide triphosphate hydrolases"/>
    <property type="match status" value="1"/>
</dbReference>
<dbReference type="Proteomes" id="UP000217507">
    <property type="component" value="Chromosome"/>
</dbReference>
<dbReference type="InterPro" id="IPR027417">
    <property type="entry name" value="P-loop_NTPase"/>
</dbReference>
<dbReference type="InterPro" id="IPR005517">
    <property type="entry name" value="Transl_elong_EFG/EF2_IV"/>
</dbReference>
<feature type="domain" description="Tr-type G" evidence="3">
    <location>
        <begin position="7"/>
        <end position="293"/>
    </location>
</feature>
<dbReference type="Pfam" id="PF00009">
    <property type="entry name" value="GTP_EFTU"/>
    <property type="match status" value="1"/>
</dbReference>
<dbReference type="NCBIfam" id="NF009891">
    <property type="entry name" value="PRK13351.1-1"/>
    <property type="match status" value="1"/>
</dbReference>
<dbReference type="NCBIfam" id="NF009379">
    <property type="entry name" value="PRK12740.1-3"/>
    <property type="match status" value="1"/>
</dbReference>
<dbReference type="InterPro" id="IPR014721">
    <property type="entry name" value="Ribsml_uS5_D2-typ_fold_subgr"/>
</dbReference>
<dbReference type="CDD" id="cd01434">
    <property type="entry name" value="EFG_mtEFG1_IV"/>
    <property type="match status" value="1"/>
</dbReference>
<dbReference type="InterPro" id="IPR020568">
    <property type="entry name" value="Ribosomal_Su5_D2-typ_SF"/>
</dbReference>
<dbReference type="CDD" id="cd16262">
    <property type="entry name" value="EFG_III"/>
    <property type="match status" value="1"/>
</dbReference>
<evidence type="ECO:0000313" key="4">
    <source>
        <dbReference type="EMBL" id="BAY69996.1"/>
    </source>
</evidence>
<dbReference type="InterPro" id="IPR000795">
    <property type="entry name" value="T_Tr_GTP-bd_dom"/>
</dbReference>
<dbReference type="Gene3D" id="3.30.230.10">
    <property type="match status" value="1"/>
</dbReference>
<gene>
    <name evidence="4" type="primary">fus_2</name>
    <name evidence="4" type="ORF">NIES23_27960</name>
</gene>
<dbReference type="PANTHER" id="PTHR43261">
    <property type="entry name" value="TRANSLATION ELONGATION FACTOR G-RELATED"/>
    <property type="match status" value="1"/>
</dbReference>
<keyword evidence="4" id="KW-0251">Elongation factor</keyword>
<reference evidence="4 5" key="1">
    <citation type="submission" date="2017-06" db="EMBL/GenBank/DDBJ databases">
        <title>Genome sequencing of cyanobaciteial culture collection at National Institute for Environmental Studies (NIES).</title>
        <authorList>
            <person name="Hirose Y."/>
            <person name="Shimura Y."/>
            <person name="Fujisawa T."/>
            <person name="Nakamura Y."/>
            <person name="Kawachi M."/>
        </authorList>
    </citation>
    <scope>NUCLEOTIDE SEQUENCE [LARGE SCALE GENOMIC DNA]</scope>
    <source>
        <strain evidence="4 5">NIES-23</strain>
    </source>
</reference>
<accession>A0A1Z4KLX6</accession>
<dbReference type="SUPFAM" id="SSF54980">
    <property type="entry name" value="EF-G C-terminal domain-like"/>
    <property type="match status" value="2"/>
</dbReference>
<dbReference type="InterPro" id="IPR000640">
    <property type="entry name" value="EFG_V-like"/>
</dbReference>
<dbReference type="Gene3D" id="3.30.70.870">
    <property type="entry name" value="Elongation Factor G (Translational Gtpase), domain 3"/>
    <property type="match status" value="1"/>
</dbReference>
<dbReference type="InterPro" id="IPR053905">
    <property type="entry name" value="EF-G-like_DII"/>
</dbReference>
<dbReference type="PROSITE" id="PS51722">
    <property type="entry name" value="G_TR_2"/>
    <property type="match status" value="1"/>
</dbReference>
<dbReference type="FunFam" id="3.30.70.870:FF:000016">
    <property type="entry name" value="Translation elongation factor G"/>
    <property type="match status" value="1"/>
</dbReference>
<dbReference type="GO" id="GO:0005525">
    <property type="term" value="F:GTP binding"/>
    <property type="evidence" value="ECO:0007669"/>
    <property type="project" value="UniProtKB-KW"/>
</dbReference>
<dbReference type="Gene3D" id="3.30.70.240">
    <property type="match status" value="1"/>
</dbReference>
<dbReference type="CDD" id="cd03713">
    <property type="entry name" value="EFG_mtEFG_C"/>
    <property type="match status" value="1"/>
</dbReference>
<dbReference type="EMBL" id="AP018216">
    <property type="protein sequence ID" value="BAY69996.1"/>
    <property type="molecule type" value="Genomic_DNA"/>
</dbReference>
<name>A0A1Z4KLX6_ANAVA</name>
<dbReference type="InterPro" id="IPR009000">
    <property type="entry name" value="Transl_B-barrel_sf"/>
</dbReference>
<dbReference type="AlphaFoldDB" id="A0A1Z4KLX6"/>
<dbReference type="InterPro" id="IPR035649">
    <property type="entry name" value="EFG_V"/>
</dbReference>
<dbReference type="GO" id="GO:0003746">
    <property type="term" value="F:translation elongation factor activity"/>
    <property type="evidence" value="ECO:0007669"/>
    <property type="project" value="UniProtKB-KW"/>
</dbReference>
<dbReference type="GO" id="GO:0003924">
    <property type="term" value="F:GTPase activity"/>
    <property type="evidence" value="ECO:0007669"/>
    <property type="project" value="InterPro"/>
</dbReference>
<dbReference type="PRINTS" id="PR00315">
    <property type="entry name" value="ELONGATNFCT"/>
</dbReference>
<dbReference type="InterPro" id="IPR047872">
    <property type="entry name" value="EFG_IV"/>
</dbReference>
<dbReference type="NCBIfam" id="TIGR00231">
    <property type="entry name" value="small_GTP"/>
    <property type="match status" value="1"/>
</dbReference>
<dbReference type="CDD" id="cd04170">
    <property type="entry name" value="EF-G_bact"/>
    <property type="match status" value="1"/>
</dbReference>
<dbReference type="Gene3D" id="2.40.30.10">
    <property type="entry name" value="Translation factors"/>
    <property type="match status" value="1"/>
</dbReference>
<dbReference type="InterPro" id="IPR041095">
    <property type="entry name" value="EFG_II"/>
</dbReference>
<proteinExistence type="predicted"/>
<dbReference type="Pfam" id="PF14492">
    <property type="entry name" value="EFG_III"/>
    <property type="match status" value="1"/>
</dbReference>
<dbReference type="InterPro" id="IPR035647">
    <property type="entry name" value="EFG_III/V"/>
</dbReference>
<dbReference type="NCBIfam" id="NF009381">
    <property type="entry name" value="PRK12740.1-5"/>
    <property type="match status" value="1"/>
</dbReference>
<organism evidence="4 5">
    <name type="scientific">Trichormus variabilis NIES-23</name>
    <dbReference type="NCBI Taxonomy" id="1973479"/>
    <lineage>
        <taxon>Bacteria</taxon>
        <taxon>Bacillati</taxon>
        <taxon>Cyanobacteriota</taxon>
        <taxon>Cyanophyceae</taxon>
        <taxon>Nostocales</taxon>
        <taxon>Nostocaceae</taxon>
        <taxon>Trichormus</taxon>
    </lineage>
</organism>
<dbReference type="InterPro" id="IPR005225">
    <property type="entry name" value="Small_GTP-bd"/>
</dbReference>
<dbReference type="SMART" id="SM00838">
    <property type="entry name" value="EFG_C"/>
    <property type="match status" value="1"/>
</dbReference>
<keyword evidence="4" id="KW-0648">Protein biosynthesis</keyword>
<evidence type="ECO:0000313" key="5">
    <source>
        <dbReference type="Proteomes" id="UP000217507"/>
    </source>
</evidence>
<protein>
    <submittedName>
        <fullName evidence="4">Translation elongation factor EF-G</fullName>
    </submittedName>
</protein>
<dbReference type="Pfam" id="PF00679">
    <property type="entry name" value="EFG_C"/>
    <property type="match status" value="1"/>
</dbReference>
<evidence type="ECO:0000256" key="1">
    <source>
        <dbReference type="ARBA" id="ARBA00022741"/>
    </source>
</evidence>
<evidence type="ECO:0000259" key="3">
    <source>
        <dbReference type="PROSITE" id="PS51722"/>
    </source>
</evidence>
<dbReference type="SUPFAM" id="SSF52540">
    <property type="entry name" value="P-loop containing nucleoside triphosphate hydrolases"/>
    <property type="match status" value="1"/>
</dbReference>
<dbReference type="SUPFAM" id="SSF54211">
    <property type="entry name" value="Ribosomal protein S5 domain 2-like"/>
    <property type="match status" value="1"/>
</dbReference>
<dbReference type="PANTHER" id="PTHR43261:SF7">
    <property type="entry name" value="ELONGATION FACTOR G-LIKE PROTEIN"/>
    <property type="match status" value="1"/>
</dbReference>
<dbReference type="FunFam" id="3.30.70.240:FF:000001">
    <property type="entry name" value="Elongation factor G"/>
    <property type="match status" value="1"/>
</dbReference>
<keyword evidence="2" id="KW-0342">GTP-binding</keyword>
<dbReference type="Pfam" id="PF22042">
    <property type="entry name" value="EF-G_D2"/>
    <property type="match status" value="1"/>
</dbReference>
<sequence>MSEKVRLGSRNVAIVGPYLSGKTTLLESLLFVTGAISRKGSVKDTNTVGDSANESRDRHMSVEISTACAEYNDIRFTFIDCPGSVEFTQETYNALMGVDAAIVVCEPIRERVLTLAPLFKFLDDWEIPHLVFVNKMDRANIHVLETLHALKAVSSRPLVAHQYPIMQREVGAAASADPNFGGEQLTGFIDMVSEQAYQYHPGAPADPIPFPEHLKQEEHTARAEMLEALANFDDHLLEELLEDIEPPAEEILKDLKMELGADLVVPVFFGVAEQDYGVRPLLEALLREAPEPETTAARRLKGKVSHTPIAQVLKTYYTPQGGKLSLVRVWQGKLTDGIILNGVRAGGIYRLMGQQQQSVNEVGAGEIVALSRLEGIKTGDTISTEQPTQLPKAQQLEPVYALAITPEKRNDEVKLSNAITKLLEEDPSLAWEQHGDTHEVILWGQGEIHLQVALDRLRRKYNLPMSTHLPQVPYKETIRKPVTSVHGRYKHQSGGHGQFGDVFLDIKPLPRGEGFNFKESIVGGVVPRQYIPGVEMGVREFLVHGPLGFPVVDVAVTLTNGSYHTVDSSEQAFKQAARLAMQTGIPQAQPTLLEPILRVEVTTPSEFTSKVLQLLSGRRGQILGYEGRQDWQGWDNISAYLPQAEMQNFIVELRSLTLGVGSFHWAYDHLQEVPEKLAERVLASNGNGSNGNGK</sequence>
<dbReference type="InterPro" id="IPR009022">
    <property type="entry name" value="EFG_III"/>
</dbReference>
<keyword evidence="1" id="KW-0547">Nucleotide-binding</keyword>
<dbReference type="Pfam" id="PF03764">
    <property type="entry name" value="EFG_IV"/>
    <property type="match status" value="1"/>
</dbReference>
<dbReference type="SUPFAM" id="SSF50447">
    <property type="entry name" value="Translation proteins"/>
    <property type="match status" value="1"/>
</dbReference>
<dbReference type="GO" id="GO:0032790">
    <property type="term" value="P:ribosome disassembly"/>
    <property type="evidence" value="ECO:0007669"/>
    <property type="project" value="TreeGrafter"/>
</dbReference>